<gene>
    <name evidence="3" type="ORF">ACFFPJ_09140</name>
</gene>
<keyword evidence="1" id="KW-0812">Transmembrane</keyword>
<feature type="domain" description="DUF1206" evidence="2">
    <location>
        <begin position="25"/>
        <end position="90"/>
    </location>
</feature>
<comment type="caution">
    <text evidence="3">The sequence shown here is derived from an EMBL/GenBank/DDBJ whole genome shotgun (WGS) entry which is preliminary data.</text>
</comment>
<protein>
    <submittedName>
        <fullName evidence="3">DUF1206 domain-containing protein</fullName>
    </submittedName>
</protein>
<proteinExistence type="predicted"/>
<feature type="transmembrane region" description="Helical" evidence="1">
    <location>
        <begin position="110"/>
        <end position="133"/>
    </location>
</feature>
<feature type="domain" description="DUF1206" evidence="2">
    <location>
        <begin position="202"/>
        <end position="270"/>
    </location>
</feature>
<feature type="transmembrane region" description="Helical" evidence="1">
    <location>
        <begin position="153"/>
        <end position="175"/>
    </location>
</feature>
<evidence type="ECO:0000256" key="1">
    <source>
        <dbReference type="SAM" id="Phobius"/>
    </source>
</evidence>
<dbReference type="RefSeq" id="WP_344712575.1">
    <property type="nucleotide sequence ID" value="NZ_BAAAWH010000001.1"/>
</dbReference>
<accession>A0ABV5T035</accession>
<name>A0ABV5T035_9MICO</name>
<feature type="transmembrane region" description="Helical" evidence="1">
    <location>
        <begin position="196"/>
        <end position="223"/>
    </location>
</feature>
<keyword evidence="1" id="KW-0472">Membrane</keyword>
<evidence type="ECO:0000259" key="2">
    <source>
        <dbReference type="Pfam" id="PF06724"/>
    </source>
</evidence>
<feature type="transmembrane region" description="Helical" evidence="1">
    <location>
        <begin position="243"/>
        <end position="266"/>
    </location>
</feature>
<dbReference type="InterPro" id="IPR009597">
    <property type="entry name" value="DUF1206"/>
</dbReference>
<keyword evidence="4" id="KW-1185">Reference proteome</keyword>
<sequence length="273" mass="28023">MDSAAPKRVAREAKQSTPFRWTARAGYAANGVVHILIGIIAIVVALGGDGDTDQSGALMLIAGAPLGFVVLWLIAITLWALGIWQIFEGILVRSPSDDARGLAAKWGQRVGAWGQAAIFVALGLISASVALGARVDAEEAAENASRGVLQLPGGSIVLGLVGVGIGIGGIAFVVMGVRRTFRNKIDIPRHGIGRSLAGLGVVGFVAKGVALIIVGILLLVAALKTDPDTAGGLDGAITALLALSYGPWLVAAVGAGFIAYGVFCFFRARFARF</sequence>
<reference evidence="3 4" key="1">
    <citation type="submission" date="2024-09" db="EMBL/GenBank/DDBJ databases">
        <authorList>
            <person name="Sun Q."/>
            <person name="Mori K."/>
        </authorList>
    </citation>
    <scope>NUCLEOTIDE SEQUENCE [LARGE SCALE GENOMIC DNA]</scope>
    <source>
        <strain evidence="3 4">JCM 1342</strain>
    </source>
</reference>
<feature type="transmembrane region" description="Helical" evidence="1">
    <location>
        <begin position="58"/>
        <end position="84"/>
    </location>
</feature>
<feature type="domain" description="DUF1206" evidence="2">
    <location>
        <begin position="110"/>
        <end position="179"/>
    </location>
</feature>
<dbReference type="Pfam" id="PF06724">
    <property type="entry name" value="DUF1206"/>
    <property type="match status" value="3"/>
</dbReference>
<feature type="transmembrane region" description="Helical" evidence="1">
    <location>
        <begin position="21"/>
        <end position="46"/>
    </location>
</feature>
<organism evidence="3 4">
    <name type="scientific">Microbacterium terregens</name>
    <dbReference type="NCBI Taxonomy" id="69363"/>
    <lineage>
        <taxon>Bacteria</taxon>
        <taxon>Bacillati</taxon>
        <taxon>Actinomycetota</taxon>
        <taxon>Actinomycetes</taxon>
        <taxon>Micrococcales</taxon>
        <taxon>Microbacteriaceae</taxon>
        <taxon>Microbacterium</taxon>
    </lineage>
</organism>
<keyword evidence="1" id="KW-1133">Transmembrane helix</keyword>
<evidence type="ECO:0000313" key="4">
    <source>
        <dbReference type="Proteomes" id="UP001589611"/>
    </source>
</evidence>
<dbReference type="Proteomes" id="UP001589611">
    <property type="component" value="Unassembled WGS sequence"/>
</dbReference>
<dbReference type="EMBL" id="JBHMBE010000003">
    <property type="protein sequence ID" value="MFB9645963.1"/>
    <property type="molecule type" value="Genomic_DNA"/>
</dbReference>
<evidence type="ECO:0000313" key="3">
    <source>
        <dbReference type="EMBL" id="MFB9645963.1"/>
    </source>
</evidence>